<organism evidence="2 3">
    <name type="scientific">Lactuca sativa</name>
    <name type="common">Garden lettuce</name>
    <dbReference type="NCBI Taxonomy" id="4236"/>
    <lineage>
        <taxon>Eukaryota</taxon>
        <taxon>Viridiplantae</taxon>
        <taxon>Streptophyta</taxon>
        <taxon>Embryophyta</taxon>
        <taxon>Tracheophyta</taxon>
        <taxon>Spermatophyta</taxon>
        <taxon>Magnoliopsida</taxon>
        <taxon>eudicotyledons</taxon>
        <taxon>Gunneridae</taxon>
        <taxon>Pentapetalae</taxon>
        <taxon>asterids</taxon>
        <taxon>campanulids</taxon>
        <taxon>Asterales</taxon>
        <taxon>Asteraceae</taxon>
        <taxon>Cichorioideae</taxon>
        <taxon>Cichorieae</taxon>
        <taxon>Lactucinae</taxon>
        <taxon>Lactuca</taxon>
    </lineage>
</organism>
<evidence type="ECO:0000313" key="3">
    <source>
        <dbReference type="Proteomes" id="UP000235145"/>
    </source>
</evidence>
<protein>
    <recommendedName>
        <fullName evidence="1">hAT-like transposase RNase-H fold domain-containing protein</fullName>
    </recommendedName>
</protein>
<dbReference type="Proteomes" id="UP000235145">
    <property type="component" value="Unassembled WGS sequence"/>
</dbReference>
<gene>
    <name evidence="2" type="ORF">LSAT_V11C800391910</name>
</gene>
<name>A0A9R1WYZ6_LACSA</name>
<evidence type="ECO:0000313" key="2">
    <source>
        <dbReference type="EMBL" id="KAJ0190427.1"/>
    </source>
</evidence>
<dbReference type="InterPro" id="IPR025525">
    <property type="entry name" value="hAT-like_transposase_RNase-H"/>
</dbReference>
<feature type="domain" description="hAT-like transposase RNase-H fold" evidence="1">
    <location>
        <begin position="1"/>
        <end position="33"/>
    </location>
</feature>
<dbReference type="AlphaFoldDB" id="A0A9R1WYZ6"/>
<keyword evidence="3" id="KW-1185">Reference proteome</keyword>
<reference evidence="2 3" key="1">
    <citation type="journal article" date="2017" name="Nat. Commun.">
        <title>Genome assembly with in vitro proximity ligation data and whole-genome triplication in lettuce.</title>
        <authorList>
            <person name="Reyes-Chin-Wo S."/>
            <person name="Wang Z."/>
            <person name="Yang X."/>
            <person name="Kozik A."/>
            <person name="Arikit S."/>
            <person name="Song C."/>
            <person name="Xia L."/>
            <person name="Froenicke L."/>
            <person name="Lavelle D.O."/>
            <person name="Truco M.J."/>
            <person name="Xia R."/>
            <person name="Zhu S."/>
            <person name="Xu C."/>
            <person name="Xu H."/>
            <person name="Xu X."/>
            <person name="Cox K."/>
            <person name="Korf I."/>
            <person name="Meyers B.C."/>
            <person name="Michelmore R.W."/>
        </authorList>
    </citation>
    <scope>NUCLEOTIDE SEQUENCE [LARGE SCALE GENOMIC DNA]</scope>
    <source>
        <strain evidence="3">cv. Salinas</strain>
        <tissue evidence="2">Seedlings</tissue>
    </source>
</reference>
<accession>A0A9R1WYZ6</accession>
<comment type="caution">
    <text evidence="2">The sequence shown here is derived from an EMBL/GenBank/DDBJ whole genome shotgun (WGS) entry which is preliminary data.</text>
</comment>
<dbReference type="Pfam" id="PF14372">
    <property type="entry name" value="hAT-like_RNase-H"/>
    <property type="match status" value="1"/>
</dbReference>
<dbReference type="PANTHER" id="PTHR23272">
    <property type="entry name" value="BED FINGER-RELATED"/>
    <property type="match status" value="1"/>
</dbReference>
<proteinExistence type="predicted"/>
<dbReference type="PANTHER" id="PTHR23272:SF183">
    <property type="entry name" value="ZINC FINGER BED DOMAIN-CONTAINING PROTEIN RICESLEEPER 1-LIKE"/>
    <property type="match status" value="1"/>
</dbReference>
<sequence length="102" mass="11702">MVGCMKQNIDKYWGECNLMMPIGAILDPRMHPKNETRENIDKVKKALYDLYGEYVDDFYSENGETVVGLGGNNVSIQPSSFSWSKVAQFVRTVEIFNHKNHI</sequence>
<evidence type="ECO:0000259" key="1">
    <source>
        <dbReference type="Pfam" id="PF14372"/>
    </source>
</evidence>
<dbReference type="GO" id="GO:0003677">
    <property type="term" value="F:DNA binding"/>
    <property type="evidence" value="ECO:0007669"/>
    <property type="project" value="InterPro"/>
</dbReference>
<dbReference type="EMBL" id="NBSK02000008">
    <property type="protein sequence ID" value="KAJ0190427.1"/>
    <property type="molecule type" value="Genomic_DNA"/>
</dbReference>